<dbReference type="Proteomes" id="UP000203733">
    <property type="component" value="Segment"/>
</dbReference>
<proteinExistence type="predicted"/>
<name>A4L1X6_9VIRU</name>
<sequence length="299" mass="33833">MSLVKRKTIPESESESELSDNAIVKYKNKKQKNIKVPGGILQPTTPGTSSIFCDNVNREVIQRIRSYLNMCISTSKQIIDLLCDSGNINKASDTVFQIPELINQMCRYNNIYFKNVLLYKSKKQLFEPLWYTIVIETSCLYVFIDESLYNEFCKFSFVPSLPVLINTGSFLVDQFNSDAFDSDKFNVPTCVEKVIVACDHLTQHIINDIYGKKIDNSDILLNGINGIHDNWTEHGTTLHSMFELFVSTKKEKTKEYHSILSPFSSSPIYHSSALSTTTNTTTLLNCISSTPIINSTSVI</sequence>
<dbReference type="RefSeq" id="YP_001111280.1">
    <property type="nucleotide sequence ID" value="NC_009240.1"/>
</dbReference>
<dbReference type="KEGG" id="vg:4960800"/>
<protein>
    <submittedName>
        <fullName evidence="1">Uncharacterized protein</fullName>
    </submittedName>
</protein>
<evidence type="ECO:0000313" key="1">
    <source>
        <dbReference type="EMBL" id="ABO45346.1"/>
    </source>
</evidence>
<dbReference type="EMBL" id="EF203088">
    <property type="protein sequence ID" value="ABO45346.1"/>
    <property type="molecule type" value="Genomic_DNA"/>
</dbReference>
<dbReference type="OrthoDB" id="13723at10239"/>
<keyword evidence="2" id="KW-1185">Reference proteome</keyword>
<organism evidence="1 2">
    <name type="scientific">Gryllus bimaculatus nudivirus</name>
    <dbReference type="NCBI Taxonomy" id="432587"/>
    <lineage>
        <taxon>Viruses</taxon>
        <taxon>Viruses incertae sedis</taxon>
        <taxon>Naldaviricetes</taxon>
        <taxon>Lefavirales</taxon>
        <taxon>Nudiviridae</taxon>
        <taxon>Alphanudivirus</taxon>
        <taxon>Alphanudivirus grybimaculati</taxon>
    </lineage>
</organism>
<reference evidence="1 2" key="1">
    <citation type="journal article" date="2007" name="J. Virol.">
        <title>The genome of Gryllus bimaculatus nudivirus indicates an ancient diversification of baculovirus-related nonoccluded nudiviruses of insects.</title>
        <authorList>
            <person name="Wang Y."/>
            <person name="Kleespies R.G."/>
            <person name="Huger A.M."/>
            <person name="Jehle J.A."/>
        </authorList>
    </citation>
    <scope>NUCLEOTIDE SEQUENCE [LARGE SCALE GENOMIC DNA]</scope>
</reference>
<dbReference type="GeneID" id="4960800"/>
<accession>A4L1X6</accession>
<evidence type="ECO:0000313" key="2">
    <source>
        <dbReference type="Proteomes" id="UP000203733"/>
    </source>
</evidence>